<dbReference type="EMBL" id="JAXCEI010000015">
    <property type="protein sequence ID" value="MFA1542941.1"/>
    <property type="molecule type" value="Genomic_DNA"/>
</dbReference>
<organism evidence="1 2">
    <name type="scientific">Actinomadura monticuli</name>
    <dbReference type="NCBI Taxonomy" id="3097367"/>
    <lineage>
        <taxon>Bacteria</taxon>
        <taxon>Bacillati</taxon>
        <taxon>Actinomycetota</taxon>
        <taxon>Actinomycetes</taxon>
        <taxon>Streptosporangiales</taxon>
        <taxon>Thermomonosporaceae</taxon>
        <taxon>Actinomadura</taxon>
    </lineage>
</organism>
<proteinExistence type="predicted"/>
<dbReference type="RefSeq" id="WP_371953442.1">
    <property type="nucleotide sequence ID" value="NZ_JAXCEI010000015.1"/>
</dbReference>
<comment type="caution">
    <text evidence="1">The sequence shown here is derived from an EMBL/GenBank/DDBJ whole genome shotgun (WGS) entry which is preliminary data.</text>
</comment>
<gene>
    <name evidence="1" type="ORF">SM611_28755</name>
</gene>
<reference evidence="1 2" key="1">
    <citation type="submission" date="2023-11" db="EMBL/GenBank/DDBJ databases">
        <title>Actinomadura monticuli sp. nov., isolated from volcanic ash.</title>
        <authorList>
            <person name="Lee S.D."/>
            <person name="Yang H."/>
            <person name="Kim I.S."/>
        </authorList>
    </citation>
    <scope>NUCLEOTIDE SEQUENCE [LARGE SCALE GENOMIC DNA]</scope>
    <source>
        <strain evidence="1 2">DLS-62</strain>
    </source>
</reference>
<evidence type="ECO:0000313" key="2">
    <source>
        <dbReference type="Proteomes" id="UP001569963"/>
    </source>
</evidence>
<accession>A0ABV4QJW5</accession>
<evidence type="ECO:0000313" key="1">
    <source>
        <dbReference type="EMBL" id="MFA1542941.1"/>
    </source>
</evidence>
<dbReference type="Gene3D" id="1.10.287.1350">
    <property type="match status" value="1"/>
</dbReference>
<name>A0ABV4QJW5_9ACTN</name>
<dbReference type="Proteomes" id="UP001569963">
    <property type="component" value="Unassembled WGS sequence"/>
</dbReference>
<keyword evidence="2" id="KW-1185">Reference proteome</keyword>
<protein>
    <submittedName>
        <fullName evidence="1">Uncharacterized protein</fullName>
    </submittedName>
</protein>
<sequence length="76" mass="8143">MRVRDSRARPYWDDLSADAALGASFDALMGQRLEAEAPDVAAPRPGNLARLALDRRVAPRPLSSGGAAWRSGRPDA</sequence>